<feature type="compositionally biased region" description="Low complexity" evidence="1">
    <location>
        <begin position="363"/>
        <end position="373"/>
    </location>
</feature>
<evidence type="ECO:0000256" key="1">
    <source>
        <dbReference type="SAM" id="MobiDB-lite"/>
    </source>
</evidence>
<dbReference type="Proteomes" id="UP001194468">
    <property type="component" value="Unassembled WGS sequence"/>
</dbReference>
<reference evidence="2" key="1">
    <citation type="submission" date="2019-10" db="EMBL/GenBank/DDBJ databases">
        <authorList>
            <consortium name="DOE Joint Genome Institute"/>
            <person name="Kuo A."/>
            <person name="Miyauchi S."/>
            <person name="Kiss E."/>
            <person name="Drula E."/>
            <person name="Kohler A."/>
            <person name="Sanchez-Garcia M."/>
            <person name="Andreopoulos B."/>
            <person name="Barry K.W."/>
            <person name="Bonito G."/>
            <person name="Buee M."/>
            <person name="Carver A."/>
            <person name="Chen C."/>
            <person name="Cichocki N."/>
            <person name="Clum A."/>
            <person name="Culley D."/>
            <person name="Crous P.W."/>
            <person name="Fauchery L."/>
            <person name="Girlanda M."/>
            <person name="Hayes R."/>
            <person name="Keri Z."/>
            <person name="LaButti K."/>
            <person name="Lipzen A."/>
            <person name="Lombard V."/>
            <person name="Magnuson J."/>
            <person name="Maillard F."/>
            <person name="Morin E."/>
            <person name="Murat C."/>
            <person name="Nolan M."/>
            <person name="Ohm R."/>
            <person name="Pangilinan J."/>
            <person name="Pereira M."/>
            <person name="Perotto S."/>
            <person name="Peter M."/>
            <person name="Riley R."/>
            <person name="Sitrit Y."/>
            <person name="Stielow B."/>
            <person name="Szollosi G."/>
            <person name="Zifcakova L."/>
            <person name="Stursova M."/>
            <person name="Spatafora J.W."/>
            <person name="Tedersoo L."/>
            <person name="Vaario L.-M."/>
            <person name="Yamada A."/>
            <person name="Yan M."/>
            <person name="Wang P."/>
            <person name="Xu J."/>
            <person name="Bruns T."/>
            <person name="Baldrian P."/>
            <person name="Vilgalys R."/>
            <person name="Henrissat B."/>
            <person name="Grigoriev I.V."/>
            <person name="Hibbett D."/>
            <person name="Nagy L.G."/>
            <person name="Martin F.M."/>
        </authorList>
    </citation>
    <scope>NUCLEOTIDE SEQUENCE</scope>
    <source>
        <strain evidence="2">BED1</strain>
    </source>
</reference>
<dbReference type="EMBL" id="WHUW01000018">
    <property type="protein sequence ID" value="KAF8437512.1"/>
    <property type="molecule type" value="Genomic_DNA"/>
</dbReference>
<dbReference type="AlphaFoldDB" id="A0AAD4BR29"/>
<feature type="region of interest" description="Disordered" evidence="1">
    <location>
        <begin position="294"/>
        <end position="495"/>
    </location>
</feature>
<feature type="compositionally biased region" description="Basic and acidic residues" evidence="1">
    <location>
        <begin position="77"/>
        <end position="94"/>
    </location>
</feature>
<feature type="compositionally biased region" description="Basic and acidic residues" evidence="1">
    <location>
        <begin position="383"/>
        <end position="402"/>
    </location>
</feature>
<keyword evidence="3" id="KW-1185">Reference proteome</keyword>
<comment type="caution">
    <text evidence="2">The sequence shown here is derived from an EMBL/GenBank/DDBJ whole genome shotgun (WGS) entry which is preliminary data.</text>
</comment>
<feature type="region of interest" description="Disordered" evidence="1">
    <location>
        <begin position="1"/>
        <end position="140"/>
    </location>
</feature>
<gene>
    <name evidence="2" type="ORF">L210DRAFT_3545855</name>
</gene>
<accession>A0AAD4BR29</accession>
<feature type="compositionally biased region" description="Basic residues" evidence="1">
    <location>
        <begin position="486"/>
        <end position="495"/>
    </location>
</feature>
<feature type="compositionally biased region" description="Acidic residues" evidence="1">
    <location>
        <begin position="321"/>
        <end position="336"/>
    </location>
</feature>
<proteinExistence type="predicted"/>
<feature type="compositionally biased region" description="Basic and acidic residues" evidence="1">
    <location>
        <begin position="59"/>
        <end position="68"/>
    </location>
</feature>
<name>A0AAD4BR29_BOLED</name>
<feature type="compositionally biased region" description="Acidic residues" evidence="1">
    <location>
        <begin position="1"/>
        <end position="10"/>
    </location>
</feature>
<feature type="compositionally biased region" description="Polar residues" evidence="1">
    <location>
        <begin position="458"/>
        <end position="473"/>
    </location>
</feature>
<feature type="compositionally biased region" description="Basic and acidic residues" evidence="1">
    <location>
        <begin position="221"/>
        <end position="243"/>
    </location>
</feature>
<organism evidence="2 3">
    <name type="scientific">Boletus edulis BED1</name>
    <dbReference type="NCBI Taxonomy" id="1328754"/>
    <lineage>
        <taxon>Eukaryota</taxon>
        <taxon>Fungi</taxon>
        <taxon>Dikarya</taxon>
        <taxon>Basidiomycota</taxon>
        <taxon>Agaricomycotina</taxon>
        <taxon>Agaricomycetes</taxon>
        <taxon>Agaricomycetidae</taxon>
        <taxon>Boletales</taxon>
        <taxon>Boletineae</taxon>
        <taxon>Boletaceae</taxon>
        <taxon>Boletoideae</taxon>
        <taxon>Boletus</taxon>
    </lineage>
</organism>
<feature type="compositionally biased region" description="Acidic residues" evidence="1">
    <location>
        <begin position="411"/>
        <end position="420"/>
    </location>
</feature>
<evidence type="ECO:0000313" key="3">
    <source>
        <dbReference type="Proteomes" id="UP001194468"/>
    </source>
</evidence>
<sequence length="495" mass="53915">MQEEEEEEAAIQDLQRHKRHAQYRRDVQQAKRPRVSEALSDDRPASSVEAGPSESSPVAKKESDREESQEIEGSDLFGDRTYDDDLRFEPDDSHGTYFPMPRASSVPGQDGAPLSTQATLVASPHAADKEPTSTPGHTPTKVIEQAVPAPQPTVPPSSQPTLVMTQERVVVQRARVRGASAQPGPSVPKETRTGGGVVTVEAPFRNTRARSRSVDVQPAPESRRTRQEREKGKGKAKEKEKEVLVSIEEDVVVEEPMPREVYVEDDVGRVSVTNMLLTRSTFDDEMAVEGLLETGGVGSEGGENGEDAGSEVSVDVREVAEAEDEEDEEDVVDEDGNVIPGLPRYQVVEVDIPTDSDDAETHGSLVRGVVREGSVGGDDSDAESGRSEELDDREGDRDRDQDQDQAQVQESESDEDDANADADRIERMARGSLHAQRASVEPRITRSMAATQARRASPRQTRSADQLRPSQGTKVHAPPVGNRAAKAVKGRGKRT</sequence>
<reference evidence="2" key="2">
    <citation type="journal article" date="2020" name="Nat. Commun.">
        <title>Large-scale genome sequencing of mycorrhizal fungi provides insights into the early evolution of symbiotic traits.</title>
        <authorList>
            <person name="Miyauchi S."/>
            <person name="Kiss E."/>
            <person name="Kuo A."/>
            <person name="Drula E."/>
            <person name="Kohler A."/>
            <person name="Sanchez-Garcia M."/>
            <person name="Morin E."/>
            <person name="Andreopoulos B."/>
            <person name="Barry K.W."/>
            <person name="Bonito G."/>
            <person name="Buee M."/>
            <person name="Carver A."/>
            <person name="Chen C."/>
            <person name="Cichocki N."/>
            <person name="Clum A."/>
            <person name="Culley D."/>
            <person name="Crous P.W."/>
            <person name="Fauchery L."/>
            <person name="Girlanda M."/>
            <person name="Hayes R.D."/>
            <person name="Keri Z."/>
            <person name="LaButti K."/>
            <person name="Lipzen A."/>
            <person name="Lombard V."/>
            <person name="Magnuson J."/>
            <person name="Maillard F."/>
            <person name="Murat C."/>
            <person name="Nolan M."/>
            <person name="Ohm R.A."/>
            <person name="Pangilinan J."/>
            <person name="Pereira M.F."/>
            <person name="Perotto S."/>
            <person name="Peter M."/>
            <person name="Pfister S."/>
            <person name="Riley R."/>
            <person name="Sitrit Y."/>
            <person name="Stielow J.B."/>
            <person name="Szollosi G."/>
            <person name="Zifcakova L."/>
            <person name="Stursova M."/>
            <person name="Spatafora J.W."/>
            <person name="Tedersoo L."/>
            <person name="Vaario L.M."/>
            <person name="Yamada A."/>
            <person name="Yan M."/>
            <person name="Wang P."/>
            <person name="Xu J."/>
            <person name="Bruns T."/>
            <person name="Baldrian P."/>
            <person name="Vilgalys R."/>
            <person name="Dunand C."/>
            <person name="Henrissat B."/>
            <person name="Grigoriev I.V."/>
            <person name="Hibbett D."/>
            <person name="Nagy L.G."/>
            <person name="Martin F.M."/>
        </authorList>
    </citation>
    <scope>NUCLEOTIDE SEQUENCE</scope>
    <source>
        <strain evidence="2">BED1</strain>
    </source>
</reference>
<feature type="region of interest" description="Disordered" evidence="1">
    <location>
        <begin position="176"/>
        <end position="243"/>
    </location>
</feature>
<protein>
    <submittedName>
        <fullName evidence="2">Uncharacterized protein</fullName>
    </submittedName>
</protein>
<evidence type="ECO:0000313" key="2">
    <source>
        <dbReference type="EMBL" id="KAF8437512.1"/>
    </source>
</evidence>